<dbReference type="EMBL" id="VMBG01000003">
    <property type="protein sequence ID" value="TSJ75751.1"/>
    <property type="molecule type" value="Genomic_DNA"/>
</dbReference>
<keyword evidence="8" id="KW-1185">Reference proteome</keyword>
<evidence type="ECO:0000313" key="8">
    <source>
        <dbReference type="Proteomes" id="UP000315648"/>
    </source>
</evidence>
<dbReference type="SUPFAM" id="SSF55874">
    <property type="entry name" value="ATPase domain of HSP90 chaperone/DNA topoisomerase II/histidine kinase"/>
    <property type="match status" value="1"/>
</dbReference>
<dbReference type="InterPro" id="IPR003594">
    <property type="entry name" value="HATPase_dom"/>
</dbReference>
<dbReference type="Gene3D" id="1.10.287.130">
    <property type="match status" value="1"/>
</dbReference>
<dbReference type="OrthoDB" id="9797243at2"/>
<dbReference type="InterPro" id="IPR036890">
    <property type="entry name" value="HATPase_C_sf"/>
</dbReference>
<dbReference type="SMART" id="SM00388">
    <property type="entry name" value="HisKA"/>
    <property type="match status" value="1"/>
</dbReference>
<dbReference type="Pfam" id="PF00497">
    <property type="entry name" value="SBP_bac_3"/>
    <property type="match status" value="1"/>
</dbReference>
<keyword evidence="3" id="KW-0597">Phosphoprotein</keyword>
<keyword evidence="4" id="KW-0175">Coiled coil</keyword>
<dbReference type="RefSeq" id="WP_144354024.1">
    <property type="nucleotide sequence ID" value="NZ_CBCRVV010000004.1"/>
</dbReference>
<dbReference type="EC" id="2.7.13.3" evidence="2"/>
<dbReference type="SUPFAM" id="SSF47384">
    <property type="entry name" value="Homodimeric domain of signal transducing histidine kinase"/>
    <property type="match status" value="1"/>
</dbReference>
<feature type="transmembrane region" description="Helical" evidence="5">
    <location>
        <begin position="274"/>
        <end position="294"/>
    </location>
</feature>
<dbReference type="PANTHER" id="PTHR43547:SF2">
    <property type="entry name" value="HYBRID SIGNAL TRANSDUCTION HISTIDINE KINASE C"/>
    <property type="match status" value="1"/>
</dbReference>
<name>A0A556QGK8_9BACT</name>
<dbReference type="AlphaFoldDB" id="A0A556QGK8"/>
<dbReference type="InterPro" id="IPR001638">
    <property type="entry name" value="Solute-binding_3/MltF_N"/>
</dbReference>
<evidence type="ECO:0000256" key="2">
    <source>
        <dbReference type="ARBA" id="ARBA00012438"/>
    </source>
</evidence>
<dbReference type="InterPro" id="IPR003661">
    <property type="entry name" value="HisK_dim/P_dom"/>
</dbReference>
<dbReference type="GO" id="GO:0000155">
    <property type="term" value="F:phosphorelay sensor kinase activity"/>
    <property type="evidence" value="ECO:0007669"/>
    <property type="project" value="InterPro"/>
</dbReference>
<gene>
    <name evidence="7" type="ORF">FPL22_15915</name>
</gene>
<feature type="domain" description="Histidine kinase" evidence="6">
    <location>
        <begin position="333"/>
        <end position="549"/>
    </location>
</feature>
<protein>
    <recommendedName>
        <fullName evidence="2">histidine kinase</fullName>
        <ecNumber evidence="2">2.7.13.3</ecNumber>
    </recommendedName>
</protein>
<dbReference type="Pfam" id="PF00512">
    <property type="entry name" value="HisKA"/>
    <property type="match status" value="1"/>
</dbReference>
<evidence type="ECO:0000259" key="6">
    <source>
        <dbReference type="PROSITE" id="PS50109"/>
    </source>
</evidence>
<evidence type="ECO:0000313" key="7">
    <source>
        <dbReference type="EMBL" id="TSJ75751.1"/>
    </source>
</evidence>
<comment type="catalytic activity">
    <reaction evidence="1">
        <text>ATP + protein L-histidine = ADP + protein N-phospho-L-histidine.</text>
        <dbReference type="EC" id="2.7.13.3"/>
    </reaction>
</comment>
<dbReference type="CDD" id="cd00082">
    <property type="entry name" value="HisKA"/>
    <property type="match status" value="1"/>
</dbReference>
<dbReference type="InterPro" id="IPR005467">
    <property type="entry name" value="His_kinase_dom"/>
</dbReference>
<dbReference type="InterPro" id="IPR036097">
    <property type="entry name" value="HisK_dim/P_sf"/>
</dbReference>
<organism evidence="7 8">
    <name type="scientific">Rariglobus hedericola</name>
    <dbReference type="NCBI Taxonomy" id="2597822"/>
    <lineage>
        <taxon>Bacteria</taxon>
        <taxon>Pseudomonadati</taxon>
        <taxon>Verrucomicrobiota</taxon>
        <taxon>Opitutia</taxon>
        <taxon>Opitutales</taxon>
        <taxon>Opitutaceae</taxon>
        <taxon>Rariglobus</taxon>
    </lineage>
</organism>
<reference evidence="7 8" key="1">
    <citation type="submission" date="2019-07" db="EMBL/GenBank/DDBJ databases">
        <title>Description of 53C-WASEF.</title>
        <authorList>
            <person name="Pitt A."/>
            <person name="Hahn M.W."/>
        </authorList>
    </citation>
    <scope>NUCLEOTIDE SEQUENCE [LARGE SCALE GENOMIC DNA]</scope>
    <source>
        <strain evidence="7 8">53C-WASEF</strain>
    </source>
</reference>
<evidence type="ECO:0000256" key="1">
    <source>
        <dbReference type="ARBA" id="ARBA00000085"/>
    </source>
</evidence>
<dbReference type="Pfam" id="PF02518">
    <property type="entry name" value="HATPase_c"/>
    <property type="match status" value="1"/>
</dbReference>
<dbReference type="InterPro" id="IPR004358">
    <property type="entry name" value="Sig_transdc_His_kin-like_C"/>
</dbReference>
<keyword evidence="5" id="KW-1133">Transmembrane helix</keyword>
<dbReference type="Gene3D" id="3.30.565.10">
    <property type="entry name" value="Histidine kinase-like ATPase, C-terminal domain"/>
    <property type="match status" value="1"/>
</dbReference>
<dbReference type="SUPFAM" id="SSF53850">
    <property type="entry name" value="Periplasmic binding protein-like II"/>
    <property type="match status" value="1"/>
</dbReference>
<accession>A0A556QGK8</accession>
<evidence type="ECO:0000256" key="5">
    <source>
        <dbReference type="SAM" id="Phobius"/>
    </source>
</evidence>
<dbReference type="PROSITE" id="PS50109">
    <property type="entry name" value="HIS_KIN"/>
    <property type="match status" value="1"/>
</dbReference>
<sequence>MRRTLQLLGPFLAVLVFIAMPARGEAPRIELTDTEKTWIKEHPVVYFGYDPGWGPFSYKDTRGDFAGIDRDFLKLLEERLGLKFQPVHSSSWPEAYNSAKAGAVDFLVSTAEDEGREQDFVFTRAYNSFPMAFVTRHDSRAVMSMDQLNGRRMALPEGYVGSLVLARDHPRIVRVMVKTMDEAFLAVAAGRADVAVTNIANANYIIKSLGLSNLKIAGVMPYLFDLRYAVRKDQPVLRDILDKGVASLSAKDRQEIVGPWVGVEYARIVRWDYVMRWVAGGFVVAGTFIGVMIWHNRCLRRELAQRARVQRELEATQRRLEELNEEKTGLMRMAAHDLRNPLNGLMLNIEILSDAAVEKDREPLDRMMGLAHQMIHMIRNLLDVQALEDGKRRLRIEPVEVTKEVDDVLAAMQTLAARKQITFTTDFARTAPLALADRAALRQVLNNLVGNAVKYSPFDRVVAVEVEPALQGRLVFRVRDQGPGIAPAEMPRLFQKYVCLSARPTGGEQSIGLGLAIVKQLVIAMGGTVRCEESPGGGAVFIVELPAVVGVAV</sequence>
<feature type="coiled-coil region" evidence="4">
    <location>
        <begin position="299"/>
        <end position="333"/>
    </location>
</feature>
<keyword evidence="5" id="KW-0472">Membrane</keyword>
<dbReference type="SMART" id="SM00387">
    <property type="entry name" value="HATPase_c"/>
    <property type="match status" value="1"/>
</dbReference>
<dbReference type="Proteomes" id="UP000315648">
    <property type="component" value="Unassembled WGS sequence"/>
</dbReference>
<dbReference type="PANTHER" id="PTHR43547">
    <property type="entry name" value="TWO-COMPONENT HISTIDINE KINASE"/>
    <property type="match status" value="1"/>
</dbReference>
<dbReference type="PRINTS" id="PR00344">
    <property type="entry name" value="BCTRLSENSOR"/>
</dbReference>
<keyword evidence="5" id="KW-0812">Transmembrane</keyword>
<evidence type="ECO:0000256" key="3">
    <source>
        <dbReference type="ARBA" id="ARBA00022553"/>
    </source>
</evidence>
<comment type="caution">
    <text evidence="7">The sequence shown here is derived from an EMBL/GenBank/DDBJ whole genome shotgun (WGS) entry which is preliminary data.</text>
</comment>
<dbReference type="SMART" id="SM00062">
    <property type="entry name" value="PBPb"/>
    <property type="match status" value="1"/>
</dbReference>
<dbReference type="Gene3D" id="3.40.190.10">
    <property type="entry name" value="Periplasmic binding protein-like II"/>
    <property type="match status" value="2"/>
</dbReference>
<evidence type="ECO:0000256" key="4">
    <source>
        <dbReference type="SAM" id="Coils"/>
    </source>
</evidence>
<proteinExistence type="predicted"/>
<dbReference type="CDD" id="cd01007">
    <property type="entry name" value="PBP2_BvgS_HisK_like"/>
    <property type="match status" value="1"/>
</dbReference>